<evidence type="ECO:0000256" key="7">
    <source>
        <dbReference type="SAM" id="MobiDB-lite"/>
    </source>
</evidence>
<keyword evidence="4" id="KW-0067">ATP-binding</keyword>
<evidence type="ECO:0000313" key="11">
    <source>
        <dbReference type="Proteomes" id="UP001054857"/>
    </source>
</evidence>
<dbReference type="PANTHER" id="PTHR24223">
    <property type="entry name" value="ATP-BINDING CASSETTE SUB-FAMILY C"/>
    <property type="match status" value="1"/>
</dbReference>
<dbReference type="PROSITE" id="PS50893">
    <property type="entry name" value="ABC_TRANSPORTER_2"/>
    <property type="match status" value="1"/>
</dbReference>
<feature type="region of interest" description="Disordered" evidence="7">
    <location>
        <begin position="54"/>
        <end position="90"/>
    </location>
</feature>
<evidence type="ECO:0000313" key="10">
    <source>
        <dbReference type="EMBL" id="GFR50510.1"/>
    </source>
</evidence>
<feature type="compositionally biased region" description="Low complexity" evidence="7">
    <location>
        <begin position="152"/>
        <end position="176"/>
    </location>
</feature>
<dbReference type="AlphaFoldDB" id="A0AAD3HS14"/>
<evidence type="ECO:0000256" key="6">
    <source>
        <dbReference type="ARBA" id="ARBA00023136"/>
    </source>
</evidence>
<sequence>MRRAVRAVTQHQRAAITAGAASAWLGLRLQLLASLLVAAVAGLAVWQRSAGAGAGGVGQSSSGHGSSDDADDGSNSGSSNSSSDGNSSSGGDLVASLAGLSLAYALPMVGLLNGLLTSSAETEQEMVAVERLAQYTDGIAPQPDTLPPLGLPQPQRCQQQQQQQEPQQQQQQQAQLMRQEVEVDTAEDAHLRPPLSSSAAASSSSSQSATAAVAVVPPAVPPVVQFEGVVVRYRPALRPALCGLSLAVRGGQHVGLCGRSGAGKSSAVAALLRLVETEAGRILLYGRDIRAVPLQQLRASVGVLPQSPFLASASVRENLDPGGAAAAAAAAARLLLSNAGGSNSPAVVTSATPLGDAALCAALRRVGLWDTLVAAAVHRRDKGGRGSAVGGDAIPNTGMIAVGVNAARAAETGAMGACPVDGPRALAAASPEAGTLPPSAAAAAVSAAEVLGLPLGGLPDAVGLSAGQQQLLCLARLLLRPRRLVLLDECTAHVDPATAAAIRRVVAEELLLRRQQQQQHPPLPLLMGTAVGAAAGSGEAKSPPAAVPAAAAPVAAGVPPPAAAAAAVGQAATPLQPDQQLLLQQSPQRKQEQRSTPHSPAAAPTLHTPVGSSTHHTSARRSTAAAAGPRWEGPCAVLEVAHDLAAMRGCDVVLVM</sequence>
<feature type="compositionally biased region" description="Low complexity" evidence="7">
    <location>
        <begin position="193"/>
        <end position="203"/>
    </location>
</feature>
<feature type="transmembrane region" description="Helical" evidence="8">
    <location>
        <begin position="21"/>
        <end position="46"/>
    </location>
</feature>
<feature type="non-terminal residue" evidence="10">
    <location>
        <position position="1"/>
    </location>
</feature>
<comment type="caution">
    <text evidence="10">The sequence shown here is derived from an EMBL/GenBank/DDBJ whole genome shotgun (WGS) entry which is preliminary data.</text>
</comment>
<evidence type="ECO:0000256" key="3">
    <source>
        <dbReference type="ARBA" id="ARBA00022741"/>
    </source>
</evidence>
<feature type="compositionally biased region" description="Low complexity" evidence="7">
    <location>
        <begin position="73"/>
        <end position="90"/>
    </location>
</feature>
<dbReference type="InterPro" id="IPR003439">
    <property type="entry name" value="ABC_transporter-like_ATP-bd"/>
</dbReference>
<gene>
    <name evidence="10" type="ORF">Agub_g12776</name>
</gene>
<dbReference type="PANTHER" id="PTHR24223:SF330">
    <property type="entry name" value="ATP-BINDING CASSETTE SUB-FAMILY C MEMBER 10"/>
    <property type="match status" value="1"/>
</dbReference>
<dbReference type="GO" id="GO:0042626">
    <property type="term" value="F:ATPase-coupled transmembrane transporter activity"/>
    <property type="evidence" value="ECO:0007669"/>
    <property type="project" value="TreeGrafter"/>
</dbReference>
<evidence type="ECO:0000256" key="1">
    <source>
        <dbReference type="ARBA" id="ARBA00009726"/>
    </source>
</evidence>
<dbReference type="GO" id="GO:0005524">
    <property type="term" value="F:ATP binding"/>
    <property type="evidence" value="ECO:0007669"/>
    <property type="project" value="UniProtKB-KW"/>
</dbReference>
<accession>A0AAD3HS14</accession>
<keyword evidence="2 8" id="KW-0812">Transmembrane</keyword>
<dbReference type="Pfam" id="PF00005">
    <property type="entry name" value="ABC_tran"/>
    <property type="match status" value="1"/>
</dbReference>
<organism evidence="10 11">
    <name type="scientific">Astrephomene gubernaculifera</name>
    <dbReference type="NCBI Taxonomy" id="47775"/>
    <lineage>
        <taxon>Eukaryota</taxon>
        <taxon>Viridiplantae</taxon>
        <taxon>Chlorophyta</taxon>
        <taxon>core chlorophytes</taxon>
        <taxon>Chlorophyceae</taxon>
        <taxon>CS clade</taxon>
        <taxon>Chlamydomonadales</taxon>
        <taxon>Astrephomenaceae</taxon>
        <taxon>Astrephomene</taxon>
    </lineage>
</organism>
<dbReference type="GO" id="GO:0016020">
    <property type="term" value="C:membrane"/>
    <property type="evidence" value="ECO:0007669"/>
    <property type="project" value="InterPro"/>
</dbReference>
<dbReference type="Proteomes" id="UP001054857">
    <property type="component" value="Unassembled WGS sequence"/>
</dbReference>
<evidence type="ECO:0000256" key="4">
    <source>
        <dbReference type="ARBA" id="ARBA00022840"/>
    </source>
</evidence>
<dbReference type="SUPFAM" id="SSF90123">
    <property type="entry name" value="ABC transporter transmembrane region"/>
    <property type="match status" value="1"/>
</dbReference>
<dbReference type="SMART" id="SM00382">
    <property type="entry name" value="AAA"/>
    <property type="match status" value="1"/>
</dbReference>
<dbReference type="SUPFAM" id="SSF52540">
    <property type="entry name" value="P-loop containing nucleoside triphosphate hydrolases"/>
    <property type="match status" value="1"/>
</dbReference>
<keyword evidence="5 8" id="KW-1133">Transmembrane helix</keyword>
<dbReference type="InterPro" id="IPR027417">
    <property type="entry name" value="P-loop_NTPase"/>
</dbReference>
<evidence type="ECO:0000259" key="9">
    <source>
        <dbReference type="PROSITE" id="PS50893"/>
    </source>
</evidence>
<dbReference type="InterPro" id="IPR017871">
    <property type="entry name" value="ABC_transporter-like_CS"/>
</dbReference>
<feature type="compositionally biased region" description="Low complexity" evidence="7">
    <location>
        <begin position="612"/>
        <end position="627"/>
    </location>
</feature>
<keyword evidence="11" id="KW-1185">Reference proteome</keyword>
<feature type="region of interest" description="Disordered" evidence="7">
    <location>
        <begin position="138"/>
        <end position="203"/>
    </location>
</feature>
<keyword evidence="3" id="KW-0547">Nucleotide-binding</keyword>
<evidence type="ECO:0000256" key="2">
    <source>
        <dbReference type="ARBA" id="ARBA00022692"/>
    </source>
</evidence>
<proteinExistence type="inferred from homology"/>
<comment type="similarity">
    <text evidence="1">Belongs to the ABC transporter superfamily. ABCC family. Conjugate transporter (TC 3.A.1.208) subfamily.</text>
</comment>
<dbReference type="Gene3D" id="1.20.1560.10">
    <property type="entry name" value="ABC transporter type 1, transmembrane domain"/>
    <property type="match status" value="1"/>
</dbReference>
<evidence type="ECO:0000256" key="8">
    <source>
        <dbReference type="SAM" id="Phobius"/>
    </source>
</evidence>
<keyword evidence="6 8" id="KW-0472">Membrane</keyword>
<dbReference type="InterPro" id="IPR003593">
    <property type="entry name" value="AAA+_ATPase"/>
</dbReference>
<evidence type="ECO:0000256" key="5">
    <source>
        <dbReference type="ARBA" id="ARBA00022989"/>
    </source>
</evidence>
<name>A0AAD3HS14_9CHLO</name>
<feature type="region of interest" description="Disordered" evidence="7">
    <location>
        <begin position="584"/>
        <end position="629"/>
    </location>
</feature>
<protein>
    <recommendedName>
        <fullName evidence="9">ABC transporter domain-containing protein</fullName>
    </recommendedName>
</protein>
<feature type="domain" description="ABC transporter" evidence="9">
    <location>
        <begin position="224"/>
        <end position="556"/>
    </location>
</feature>
<dbReference type="Gene3D" id="3.40.50.300">
    <property type="entry name" value="P-loop containing nucleotide triphosphate hydrolases"/>
    <property type="match status" value="1"/>
</dbReference>
<dbReference type="EMBL" id="BMAR01000038">
    <property type="protein sequence ID" value="GFR50510.1"/>
    <property type="molecule type" value="Genomic_DNA"/>
</dbReference>
<dbReference type="InterPro" id="IPR050173">
    <property type="entry name" value="ABC_transporter_C-like"/>
</dbReference>
<dbReference type="GO" id="GO:0016887">
    <property type="term" value="F:ATP hydrolysis activity"/>
    <property type="evidence" value="ECO:0007669"/>
    <property type="project" value="InterPro"/>
</dbReference>
<dbReference type="PROSITE" id="PS00211">
    <property type="entry name" value="ABC_TRANSPORTER_1"/>
    <property type="match status" value="1"/>
</dbReference>
<dbReference type="InterPro" id="IPR036640">
    <property type="entry name" value="ABC1_TM_sf"/>
</dbReference>
<reference evidence="10 11" key="1">
    <citation type="journal article" date="2021" name="Sci. Rep.">
        <title>Genome sequencing of the multicellular alga Astrephomene provides insights into convergent evolution of germ-soma differentiation.</title>
        <authorList>
            <person name="Yamashita S."/>
            <person name="Yamamoto K."/>
            <person name="Matsuzaki R."/>
            <person name="Suzuki S."/>
            <person name="Yamaguchi H."/>
            <person name="Hirooka S."/>
            <person name="Minakuchi Y."/>
            <person name="Miyagishima S."/>
            <person name="Kawachi M."/>
            <person name="Toyoda A."/>
            <person name="Nozaki H."/>
        </authorList>
    </citation>
    <scope>NUCLEOTIDE SEQUENCE [LARGE SCALE GENOMIC DNA]</scope>
    <source>
        <strain evidence="10 11">NIES-4017</strain>
    </source>
</reference>